<proteinExistence type="predicted"/>
<gene>
    <name evidence="2" type="ORF">SISNIDRAFT_457972</name>
</gene>
<reference evidence="2 3" key="1">
    <citation type="journal article" date="2016" name="Mol. Biol. Evol.">
        <title>Comparative Genomics of Early-Diverging Mushroom-Forming Fungi Provides Insights into the Origins of Lignocellulose Decay Capabilities.</title>
        <authorList>
            <person name="Nagy L.G."/>
            <person name="Riley R."/>
            <person name="Tritt A."/>
            <person name="Adam C."/>
            <person name="Daum C."/>
            <person name="Floudas D."/>
            <person name="Sun H."/>
            <person name="Yadav J.S."/>
            <person name="Pangilinan J."/>
            <person name="Larsson K.H."/>
            <person name="Matsuura K."/>
            <person name="Barry K."/>
            <person name="Labutti K."/>
            <person name="Kuo R."/>
            <person name="Ohm R.A."/>
            <person name="Bhattacharya S.S."/>
            <person name="Shirouzu T."/>
            <person name="Yoshinaga Y."/>
            <person name="Martin F.M."/>
            <person name="Grigoriev I.V."/>
            <person name="Hibbett D.S."/>
        </authorList>
    </citation>
    <scope>NUCLEOTIDE SEQUENCE [LARGE SCALE GENOMIC DNA]</scope>
    <source>
        <strain evidence="2 3">HHB9708</strain>
    </source>
</reference>
<dbReference type="Proteomes" id="UP000076722">
    <property type="component" value="Unassembled WGS sequence"/>
</dbReference>
<dbReference type="EMBL" id="KV419423">
    <property type="protein sequence ID" value="KZS90082.1"/>
    <property type="molecule type" value="Genomic_DNA"/>
</dbReference>
<sequence length="302" mass="33931">MSGCSDFCGVTVYKNVPKPFDGSHLLGDTATLASHTQPAAFSGLSGLSFERLYNFYPKGSPTGDFLETLDVDVISNTLADALTPFAEIKTYNDVVRVISSCESARHYLRDLTLVFQDMVTKDFDVQEICRELNELYHQLGEKYPALVSLRKQMQVRLERHEQYLTEDNVHDHFDIEPSGSSTSRRVRHRPSHSSFGSHTSSSTYSTTSNFTSSSPPRSHHDHHHISQSMPRRHSPTSSSESHSRSPPKHTLPPPFPEPQIPQFRSHGYTMPPTQVVGDQRMIMSSVYGAVRVPHSTGDHLRH</sequence>
<evidence type="ECO:0000313" key="2">
    <source>
        <dbReference type="EMBL" id="KZS90082.1"/>
    </source>
</evidence>
<organism evidence="2 3">
    <name type="scientific">Sistotremastrum niveocremeum HHB9708</name>
    <dbReference type="NCBI Taxonomy" id="1314777"/>
    <lineage>
        <taxon>Eukaryota</taxon>
        <taxon>Fungi</taxon>
        <taxon>Dikarya</taxon>
        <taxon>Basidiomycota</taxon>
        <taxon>Agaricomycotina</taxon>
        <taxon>Agaricomycetes</taxon>
        <taxon>Sistotremastrales</taxon>
        <taxon>Sistotremastraceae</taxon>
        <taxon>Sertulicium</taxon>
        <taxon>Sertulicium niveocremeum</taxon>
    </lineage>
</organism>
<name>A0A164QYH3_9AGAM</name>
<feature type="compositionally biased region" description="Pro residues" evidence="1">
    <location>
        <begin position="249"/>
        <end position="259"/>
    </location>
</feature>
<accession>A0A164QYH3</accession>
<dbReference type="AlphaFoldDB" id="A0A164QYH3"/>
<feature type="region of interest" description="Disordered" evidence="1">
    <location>
        <begin position="168"/>
        <end position="273"/>
    </location>
</feature>
<feature type="compositionally biased region" description="Low complexity" evidence="1">
    <location>
        <begin position="192"/>
        <end position="216"/>
    </location>
</feature>
<feature type="compositionally biased region" description="Basic residues" evidence="1">
    <location>
        <begin position="217"/>
        <end position="234"/>
    </location>
</feature>
<evidence type="ECO:0000256" key="1">
    <source>
        <dbReference type="SAM" id="MobiDB-lite"/>
    </source>
</evidence>
<protein>
    <submittedName>
        <fullName evidence="2">Uncharacterized protein</fullName>
    </submittedName>
</protein>
<evidence type="ECO:0000313" key="3">
    <source>
        <dbReference type="Proteomes" id="UP000076722"/>
    </source>
</evidence>
<keyword evidence="3" id="KW-1185">Reference proteome</keyword>